<dbReference type="EMBL" id="BSYO01000017">
    <property type="protein sequence ID" value="GMH17226.1"/>
    <property type="molecule type" value="Genomic_DNA"/>
</dbReference>
<gene>
    <name evidence="3" type="ORF">Nepgr_019067</name>
</gene>
<dbReference type="PANTHER" id="PTHR31731">
    <property type="match status" value="1"/>
</dbReference>
<feature type="chain" id="PRO_5041963007" description="Bifunctional inhibitor/plant lipid transfer protein/seed storage helical domain-containing protein" evidence="1">
    <location>
        <begin position="33"/>
        <end position="128"/>
    </location>
</feature>
<dbReference type="SMART" id="SM00499">
    <property type="entry name" value="AAI"/>
    <property type="match status" value="1"/>
</dbReference>
<dbReference type="AlphaFoldDB" id="A0AAD3SWA5"/>
<feature type="domain" description="Bifunctional inhibitor/plant lipid transfer protein/seed storage helical" evidence="2">
    <location>
        <begin position="47"/>
        <end position="128"/>
    </location>
</feature>
<proteinExistence type="predicted"/>
<evidence type="ECO:0000259" key="2">
    <source>
        <dbReference type="SMART" id="SM00499"/>
    </source>
</evidence>
<dbReference type="Gene3D" id="1.10.110.10">
    <property type="entry name" value="Plant lipid-transfer and hydrophobic proteins"/>
    <property type="match status" value="1"/>
</dbReference>
<comment type="caution">
    <text evidence="3">The sequence shown here is derived from an EMBL/GenBank/DDBJ whole genome shotgun (WGS) entry which is preliminary data.</text>
</comment>
<keyword evidence="1" id="KW-0732">Signal</keyword>
<keyword evidence="4" id="KW-1185">Reference proteome</keyword>
<dbReference type="InterPro" id="IPR027923">
    <property type="entry name" value="Hydrophob_seed_dom"/>
</dbReference>
<dbReference type="InterPro" id="IPR016140">
    <property type="entry name" value="Bifunc_inhib/LTP/seed_store"/>
</dbReference>
<dbReference type="InterPro" id="IPR036312">
    <property type="entry name" value="Bifun_inhib/LTP/seed_sf"/>
</dbReference>
<sequence>MKSMAFMGSVLPATLVILLSILFFNCFISCRGAPHAPVQVHKKPAECPKDGLKFGECSSWLGLVGEVIGDNPSSQCCDLIDGLADLEAAACLCTAIKANVLGIKLKAPIALSLLVNGCGKKVPEGFVC</sequence>
<dbReference type="SUPFAM" id="SSF47699">
    <property type="entry name" value="Bifunctional inhibitor/lipid-transfer protein/seed storage 2S albumin"/>
    <property type="match status" value="1"/>
</dbReference>
<evidence type="ECO:0000313" key="3">
    <source>
        <dbReference type="EMBL" id="GMH17226.1"/>
    </source>
</evidence>
<dbReference type="Proteomes" id="UP001279734">
    <property type="component" value="Unassembled WGS sequence"/>
</dbReference>
<name>A0AAD3SWA5_NEPGR</name>
<feature type="signal peptide" evidence="1">
    <location>
        <begin position="1"/>
        <end position="32"/>
    </location>
</feature>
<dbReference type="CDD" id="cd01958">
    <property type="entry name" value="HPS_like"/>
    <property type="match status" value="1"/>
</dbReference>
<dbReference type="InterPro" id="IPR051636">
    <property type="entry name" value="Plant_LTP/defense-related"/>
</dbReference>
<accession>A0AAD3SWA5</accession>
<evidence type="ECO:0000256" key="1">
    <source>
        <dbReference type="SAM" id="SignalP"/>
    </source>
</evidence>
<evidence type="ECO:0000313" key="4">
    <source>
        <dbReference type="Proteomes" id="UP001279734"/>
    </source>
</evidence>
<organism evidence="3 4">
    <name type="scientific">Nepenthes gracilis</name>
    <name type="common">Slender pitcher plant</name>
    <dbReference type="NCBI Taxonomy" id="150966"/>
    <lineage>
        <taxon>Eukaryota</taxon>
        <taxon>Viridiplantae</taxon>
        <taxon>Streptophyta</taxon>
        <taxon>Embryophyta</taxon>
        <taxon>Tracheophyta</taxon>
        <taxon>Spermatophyta</taxon>
        <taxon>Magnoliopsida</taxon>
        <taxon>eudicotyledons</taxon>
        <taxon>Gunneridae</taxon>
        <taxon>Pentapetalae</taxon>
        <taxon>Caryophyllales</taxon>
        <taxon>Nepenthaceae</taxon>
        <taxon>Nepenthes</taxon>
    </lineage>
</organism>
<protein>
    <recommendedName>
        <fullName evidence="2">Bifunctional inhibitor/plant lipid transfer protein/seed storage helical domain-containing protein</fullName>
    </recommendedName>
</protein>
<dbReference type="Pfam" id="PF14547">
    <property type="entry name" value="Hydrophob_seed"/>
    <property type="match status" value="1"/>
</dbReference>
<reference evidence="3" key="1">
    <citation type="submission" date="2023-05" db="EMBL/GenBank/DDBJ databases">
        <title>Nepenthes gracilis genome sequencing.</title>
        <authorList>
            <person name="Fukushima K."/>
        </authorList>
    </citation>
    <scope>NUCLEOTIDE SEQUENCE</scope>
    <source>
        <strain evidence="3">SING2019-196</strain>
    </source>
</reference>